<accession>A0A915LZD6</accession>
<evidence type="ECO:0000313" key="2">
    <source>
        <dbReference type="WBParaSite" id="scaffold24207_cov219.g20238"/>
    </source>
</evidence>
<reference evidence="2" key="1">
    <citation type="submission" date="2022-11" db="UniProtKB">
        <authorList>
            <consortium name="WormBaseParasite"/>
        </authorList>
    </citation>
    <scope>IDENTIFICATION</scope>
</reference>
<dbReference type="WBParaSite" id="scaffold24207_cov219.g20238">
    <property type="protein sequence ID" value="scaffold24207_cov219.g20238"/>
    <property type="gene ID" value="scaffold24207_cov219.g20238"/>
</dbReference>
<organism evidence="1 2">
    <name type="scientific">Meloidogyne javanica</name>
    <name type="common">Root-knot nematode worm</name>
    <dbReference type="NCBI Taxonomy" id="6303"/>
    <lineage>
        <taxon>Eukaryota</taxon>
        <taxon>Metazoa</taxon>
        <taxon>Ecdysozoa</taxon>
        <taxon>Nematoda</taxon>
        <taxon>Chromadorea</taxon>
        <taxon>Rhabditida</taxon>
        <taxon>Tylenchina</taxon>
        <taxon>Tylenchomorpha</taxon>
        <taxon>Tylenchoidea</taxon>
        <taxon>Meloidogynidae</taxon>
        <taxon>Meloidogyninae</taxon>
        <taxon>Meloidogyne</taxon>
        <taxon>Meloidogyne incognita group</taxon>
    </lineage>
</organism>
<evidence type="ECO:0000313" key="1">
    <source>
        <dbReference type="Proteomes" id="UP000887561"/>
    </source>
</evidence>
<keyword evidence="1" id="KW-1185">Reference proteome</keyword>
<dbReference type="AlphaFoldDB" id="A0A915LZD6"/>
<dbReference type="Proteomes" id="UP000887561">
    <property type="component" value="Unplaced"/>
</dbReference>
<proteinExistence type="predicted"/>
<sequence>GIGELLVDSTIQGGITHSNHVVQRNANNLIEKAPKTIKDFFSKMVEKVARINEEQAKNLIEKVKDTMDNVDKIDSNVSNSILEILKKHGKGNEGEMTKAEIEQIFKLFEYMGFDEKQKNGLGSIKEIFDGYLDNPKSE</sequence>
<name>A0A915LZD6_MELJA</name>
<protein>
    <submittedName>
        <fullName evidence="2">EF-hand domain-containing protein</fullName>
    </submittedName>
</protein>